<evidence type="ECO:0000256" key="1">
    <source>
        <dbReference type="SAM" id="MobiDB-lite"/>
    </source>
</evidence>
<protein>
    <submittedName>
        <fullName evidence="2">Uncharacterized protein</fullName>
    </submittedName>
</protein>
<proteinExistence type="predicted"/>
<gene>
    <name evidence="2" type="ORF">SGN30_27050</name>
</gene>
<reference evidence="2" key="1">
    <citation type="submission" date="2023-11" db="EMBL/GenBank/DDBJ databases">
        <title>Identification and selenium tolerance of Delftia acidovorans R3-25.</title>
        <authorList>
            <person name="Zhang S."/>
            <person name="Liu Y."/>
            <person name="Guo Y."/>
        </authorList>
    </citation>
    <scope>NUCLEOTIDE SEQUENCE</scope>
    <source>
        <strain evidence="2">R3-25</strain>
    </source>
</reference>
<evidence type="ECO:0000313" key="3">
    <source>
        <dbReference type="Proteomes" id="UP001287445"/>
    </source>
</evidence>
<name>A0AAJ2V9M0_DELAC</name>
<feature type="region of interest" description="Disordered" evidence="1">
    <location>
        <begin position="24"/>
        <end position="118"/>
    </location>
</feature>
<dbReference type="Proteomes" id="UP001287445">
    <property type="component" value="Unassembled WGS sequence"/>
</dbReference>
<dbReference type="AlphaFoldDB" id="A0AAJ2V9M0"/>
<accession>A0AAJ2V9M0</accession>
<feature type="compositionally biased region" description="Gly residues" evidence="1">
    <location>
        <begin position="87"/>
        <end position="96"/>
    </location>
</feature>
<feature type="compositionally biased region" description="Basic and acidic residues" evidence="1">
    <location>
        <begin position="34"/>
        <end position="50"/>
    </location>
</feature>
<sequence length="118" mass="13103">MIMISGCMRSYRYSRKNQCSTHKRWNADWFSQKHPSEARNDQESQTHEGVGEMQRGMAQDPDPYQGRDSIESKGGDQPAIEHPVLPGGSGGNGQGGLFEKHLPQGDAEDAGDGDYYQM</sequence>
<organism evidence="2 3">
    <name type="scientific">Delftia acidovorans</name>
    <name type="common">Pseudomonas acidovorans</name>
    <name type="synonym">Comamonas acidovorans</name>
    <dbReference type="NCBI Taxonomy" id="80866"/>
    <lineage>
        <taxon>Bacteria</taxon>
        <taxon>Pseudomonadati</taxon>
        <taxon>Pseudomonadota</taxon>
        <taxon>Betaproteobacteria</taxon>
        <taxon>Burkholderiales</taxon>
        <taxon>Comamonadaceae</taxon>
        <taxon>Delftia</taxon>
    </lineage>
</organism>
<comment type="caution">
    <text evidence="2">The sequence shown here is derived from an EMBL/GenBank/DDBJ whole genome shotgun (WGS) entry which is preliminary data.</text>
</comment>
<evidence type="ECO:0000313" key="2">
    <source>
        <dbReference type="EMBL" id="MDX4957089.1"/>
    </source>
</evidence>
<dbReference type="EMBL" id="JAWWMZ010000015">
    <property type="protein sequence ID" value="MDX4957089.1"/>
    <property type="molecule type" value="Genomic_DNA"/>
</dbReference>